<gene>
    <name evidence="2" type="ORF">EYF80_042900</name>
</gene>
<comment type="caution">
    <text evidence="2">The sequence shown here is derived from an EMBL/GenBank/DDBJ whole genome shotgun (WGS) entry which is preliminary data.</text>
</comment>
<proteinExistence type="predicted"/>
<dbReference type="AlphaFoldDB" id="A0A4Z2G079"/>
<feature type="compositionally biased region" description="Acidic residues" evidence="1">
    <location>
        <begin position="1"/>
        <end position="12"/>
    </location>
</feature>
<evidence type="ECO:0000313" key="3">
    <source>
        <dbReference type="Proteomes" id="UP000314294"/>
    </source>
</evidence>
<feature type="region of interest" description="Disordered" evidence="1">
    <location>
        <begin position="1"/>
        <end position="41"/>
    </location>
</feature>
<keyword evidence="3" id="KW-1185">Reference proteome</keyword>
<accession>A0A4Z2G079</accession>
<evidence type="ECO:0000256" key="1">
    <source>
        <dbReference type="SAM" id="MobiDB-lite"/>
    </source>
</evidence>
<organism evidence="2 3">
    <name type="scientific">Liparis tanakae</name>
    <name type="common">Tanaka's snailfish</name>
    <dbReference type="NCBI Taxonomy" id="230148"/>
    <lineage>
        <taxon>Eukaryota</taxon>
        <taxon>Metazoa</taxon>
        <taxon>Chordata</taxon>
        <taxon>Craniata</taxon>
        <taxon>Vertebrata</taxon>
        <taxon>Euteleostomi</taxon>
        <taxon>Actinopterygii</taxon>
        <taxon>Neopterygii</taxon>
        <taxon>Teleostei</taxon>
        <taxon>Neoteleostei</taxon>
        <taxon>Acanthomorphata</taxon>
        <taxon>Eupercaria</taxon>
        <taxon>Perciformes</taxon>
        <taxon>Cottioidei</taxon>
        <taxon>Cottales</taxon>
        <taxon>Liparidae</taxon>
        <taxon>Liparis</taxon>
    </lineage>
</organism>
<name>A0A4Z2G079_9TELE</name>
<reference evidence="2 3" key="1">
    <citation type="submission" date="2019-03" db="EMBL/GenBank/DDBJ databases">
        <title>First draft genome of Liparis tanakae, snailfish: a comprehensive survey of snailfish specific genes.</title>
        <authorList>
            <person name="Kim W."/>
            <person name="Song I."/>
            <person name="Jeong J.-H."/>
            <person name="Kim D."/>
            <person name="Kim S."/>
            <person name="Ryu S."/>
            <person name="Song J.Y."/>
            <person name="Lee S.K."/>
        </authorList>
    </citation>
    <scope>NUCLEOTIDE SEQUENCE [LARGE SCALE GENOMIC DNA]</scope>
    <source>
        <tissue evidence="2">Muscle</tissue>
    </source>
</reference>
<evidence type="ECO:0000313" key="2">
    <source>
        <dbReference type="EMBL" id="TNN46919.1"/>
    </source>
</evidence>
<dbReference type="Proteomes" id="UP000314294">
    <property type="component" value="Unassembled WGS sequence"/>
</dbReference>
<sequence length="66" mass="7001">MAESESEGEGEDGLQRRLLPRITAERHQRNTATESEGSGRLAGGLQQIQQVLLLCQVGGGPGGKEL</sequence>
<dbReference type="EMBL" id="SRLO01000768">
    <property type="protein sequence ID" value="TNN46919.1"/>
    <property type="molecule type" value="Genomic_DNA"/>
</dbReference>
<protein>
    <submittedName>
        <fullName evidence="2">Uncharacterized protein</fullName>
    </submittedName>
</protein>